<dbReference type="Proteomes" id="UP000029278">
    <property type="component" value="Unassembled WGS sequence"/>
</dbReference>
<dbReference type="AlphaFoldDB" id="A0A090ZIH8"/>
<keyword evidence="1" id="KW-0472">Membrane</keyword>
<dbReference type="PATRIC" id="fig|44252.3.peg.1738"/>
<sequence>MDALTRFELQKITRRKSFYAGMAILAAVILFLTSMMVTGAWITDKDGKELKGLEAISLRKEYDRQLAGPLTAEKVADAVERHQKIMRDPRNLDEKGEMTSRAYAKYEVKEEQLTALIRFTFSPLSEYDHYIIDRLKPSDSKAFYQKRIEKIHGYLNYNYSYGNYSPEEKAFFIKMIENIPTPLQMDYVTGWQKVLQNLRSLFLIIAFVIAICLAPVFAGEYQSGADSIILSSRYGRNKVIAAKLKASFLVSLGLLVFALASYTLLLLGIYGFNGGNASVQIIDFLAPVPYTVFQSYLWTVLMGSLACLLVGAMTLWLSSRMRGPFPVIVASGIFLIGPLFIPASKSSRLFNHLMDLFPGNMMDGFKKVTDYEVYHIFGQMILEYKVMTGFAVIVIALLVPLSYRAFQKHQVV</sequence>
<feature type="transmembrane region" description="Helical" evidence="1">
    <location>
        <begin position="200"/>
        <end position="218"/>
    </location>
</feature>
<feature type="transmembrane region" description="Helical" evidence="1">
    <location>
        <begin position="296"/>
        <end position="318"/>
    </location>
</feature>
<dbReference type="EMBL" id="JMQA01000020">
    <property type="protein sequence ID" value="KFN10213.1"/>
    <property type="molecule type" value="Genomic_DNA"/>
</dbReference>
<keyword evidence="1" id="KW-0812">Transmembrane</keyword>
<name>A0A090ZIH8_PAEMA</name>
<dbReference type="PANTHER" id="PTHR37305">
    <property type="entry name" value="INTEGRAL MEMBRANE PROTEIN-RELATED"/>
    <property type="match status" value="1"/>
</dbReference>
<organism evidence="2 3">
    <name type="scientific">Paenibacillus macerans</name>
    <name type="common">Bacillus macerans</name>
    <dbReference type="NCBI Taxonomy" id="44252"/>
    <lineage>
        <taxon>Bacteria</taxon>
        <taxon>Bacillati</taxon>
        <taxon>Bacillota</taxon>
        <taxon>Bacilli</taxon>
        <taxon>Bacillales</taxon>
        <taxon>Paenibacillaceae</taxon>
        <taxon>Paenibacillus</taxon>
    </lineage>
</organism>
<feature type="transmembrane region" description="Helical" evidence="1">
    <location>
        <begin position="386"/>
        <end position="406"/>
    </location>
</feature>
<dbReference type="GeneID" id="77012314"/>
<dbReference type="HOGENOM" id="CLU_052940_2_1_9"/>
<reference evidence="2 3" key="1">
    <citation type="submission" date="2014-04" db="EMBL/GenBank/DDBJ databases">
        <authorList>
            <person name="Bishop-Lilly K.A."/>
            <person name="Broomall S.M."/>
            <person name="Chain P.S."/>
            <person name="Chertkov O."/>
            <person name="Coyne S.R."/>
            <person name="Daligault H.E."/>
            <person name="Davenport K.W."/>
            <person name="Erkkila T."/>
            <person name="Frey K.G."/>
            <person name="Gibbons H.S."/>
            <person name="Gu W."/>
            <person name="Jaissle J."/>
            <person name="Johnson S.L."/>
            <person name="Koroleva G.I."/>
            <person name="Ladner J.T."/>
            <person name="Lo C.-C."/>
            <person name="Minogue T.D."/>
            <person name="Munk C."/>
            <person name="Palacios G.F."/>
            <person name="Redden C.L."/>
            <person name="Rosenzweig C.N."/>
            <person name="Scholz M.B."/>
            <person name="Teshima H."/>
            <person name="Xu Y."/>
        </authorList>
    </citation>
    <scope>NUCLEOTIDE SEQUENCE [LARGE SCALE GENOMIC DNA]</scope>
    <source>
        <strain evidence="2 3">8244</strain>
    </source>
</reference>
<evidence type="ECO:0000313" key="3">
    <source>
        <dbReference type="Proteomes" id="UP000029278"/>
    </source>
</evidence>
<keyword evidence="1" id="KW-1133">Transmembrane helix</keyword>
<dbReference type="STRING" id="44252.DJ90_500"/>
<evidence type="ECO:0000313" key="2">
    <source>
        <dbReference type="EMBL" id="KFN10213.1"/>
    </source>
</evidence>
<feature type="transmembrane region" description="Helical" evidence="1">
    <location>
        <begin position="246"/>
        <end position="270"/>
    </location>
</feature>
<comment type="caution">
    <text evidence="2">The sequence shown here is derived from an EMBL/GenBank/DDBJ whole genome shotgun (WGS) entry which is preliminary data.</text>
</comment>
<evidence type="ECO:0000256" key="1">
    <source>
        <dbReference type="SAM" id="Phobius"/>
    </source>
</evidence>
<proteinExistence type="predicted"/>
<protein>
    <submittedName>
        <fullName evidence="2">ABC-2 transporter family protein</fullName>
    </submittedName>
</protein>
<dbReference type="OrthoDB" id="1700423at2"/>
<gene>
    <name evidence="2" type="ORF">DJ90_500</name>
</gene>
<keyword evidence="3" id="KW-1185">Reference proteome</keyword>
<dbReference type="RefSeq" id="WP_036621084.1">
    <property type="nucleotide sequence ID" value="NZ_JAKOBR010000096.1"/>
</dbReference>
<feature type="transmembrane region" description="Helical" evidence="1">
    <location>
        <begin position="20"/>
        <end position="42"/>
    </location>
</feature>
<accession>A0A090ZIH8</accession>
<feature type="transmembrane region" description="Helical" evidence="1">
    <location>
        <begin position="325"/>
        <end position="344"/>
    </location>
</feature>
<dbReference type="PANTHER" id="PTHR37305:SF1">
    <property type="entry name" value="MEMBRANE PROTEIN"/>
    <property type="match status" value="1"/>
</dbReference>